<dbReference type="EMBL" id="JANFNH010000007">
    <property type="protein sequence ID" value="MCQ4042489.1"/>
    <property type="molecule type" value="Genomic_DNA"/>
</dbReference>
<dbReference type="Gene3D" id="3.40.190.120">
    <property type="entry name" value="Osmoprotection protein (prox), domain 2"/>
    <property type="match status" value="1"/>
</dbReference>
<gene>
    <name evidence="2" type="ORF">NON19_10695</name>
</gene>
<reference evidence="2 3" key="1">
    <citation type="submission" date="2022-06" db="EMBL/GenBank/DDBJ databases">
        <title>Draft genome sequence of type strain Streptomyces rubrisoli DSM 42083.</title>
        <authorList>
            <person name="Duangmal K."/>
            <person name="Klaysubun C."/>
        </authorList>
    </citation>
    <scope>NUCLEOTIDE SEQUENCE [LARGE SCALE GENOMIC DNA]</scope>
    <source>
        <strain evidence="2 3">DSM 42083</strain>
    </source>
</reference>
<feature type="domain" description="ABC-type glycine betaine transport system substrate-binding" evidence="1">
    <location>
        <begin position="61"/>
        <end position="328"/>
    </location>
</feature>
<keyword evidence="3" id="KW-1185">Reference proteome</keyword>
<dbReference type="Proteomes" id="UP001206206">
    <property type="component" value="Unassembled WGS sequence"/>
</dbReference>
<accession>A0ABT1PAU2</accession>
<evidence type="ECO:0000313" key="2">
    <source>
        <dbReference type="EMBL" id="MCQ4042489.1"/>
    </source>
</evidence>
<evidence type="ECO:0000313" key="3">
    <source>
        <dbReference type="Proteomes" id="UP001206206"/>
    </source>
</evidence>
<comment type="caution">
    <text evidence="2">The sequence shown here is derived from an EMBL/GenBank/DDBJ whole genome shotgun (WGS) entry which is preliminary data.</text>
</comment>
<dbReference type="InterPro" id="IPR007210">
    <property type="entry name" value="ABC_Gly_betaine_transp_sub-bd"/>
</dbReference>
<dbReference type="RefSeq" id="WP_255926701.1">
    <property type="nucleotide sequence ID" value="NZ_JANFNH010000007.1"/>
</dbReference>
<dbReference type="CDD" id="cd13611">
    <property type="entry name" value="PBP2_YehZ"/>
    <property type="match status" value="1"/>
</dbReference>
<dbReference type="Pfam" id="PF04069">
    <property type="entry name" value="OpuAC"/>
    <property type="match status" value="1"/>
</dbReference>
<dbReference type="Gene3D" id="3.40.190.10">
    <property type="entry name" value="Periplasmic binding protein-like II"/>
    <property type="match status" value="1"/>
</dbReference>
<evidence type="ECO:0000259" key="1">
    <source>
        <dbReference type="Pfam" id="PF04069"/>
    </source>
</evidence>
<sequence length="337" mass="35970">MADRPGLPAPVTAVRAVALGAALALCGAAVLSGCGLRSGQAIADPVRPGSVGRGEPLRGVTLTVTSKNFSEQIILGEMMGLALKAAGATVIDKTDIQGSVGARQAVLKGTADAMYEYTGTAWITYLGHTRPIPDPQGQWRAVRDEDARNGLTWLPPATLDNTYALATNQANQERYGYSNLSEVAALSRSDPSAVTLCVNNEFDVRDDGLPGMSRAYRMDVPARNVRVMDSGIVYTQVAQGTSCALGEVFTTDGRIPAKHLRVLDDDRHFFPNYNAAPEINSRTLRAHPAIATVLEPITAKLTTANQQQLNARVDVDGQDPRAVAKDWLVREGFIKSG</sequence>
<protein>
    <submittedName>
        <fullName evidence="2">Glycine betaine ABC transporter substrate-binding protein</fullName>
    </submittedName>
</protein>
<name>A0ABT1PAU2_9ACTN</name>
<proteinExistence type="predicted"/>
<dbReference type="SUPFAM" id="SSF53850">
    <property type="entry name" value="Periplasmic binding protein-like II"/>
    <property type="match status" value="1"/>
</dbReference>
<organism evidence="2 3">
    <name type="scientific">Streptantibioticus rubrisoli</name>
    <dbReference type="NCBI Taxonomy" id="1387313"/>
    <lineage>
        <taxon>Bacteria</taxon>
        <taxon>Bacillati</taxon>
        <taxon>Actinomycetota</taxon>
        <taxon>Actinomycetes</taxon>
        <taxon>Kitasatosporales</taxon>
        <taxon>Streptomycetaceae</taxon>
        <taxon>Streptantibioticus</taxon>
    </lineage>
</organism>
<dbReference type="PROSITE" id="PS51257">
    <property type="entry name" value="PROKAR_LIPOPROTEIN"/>
    <property type="match status" value="1"/>
</dbReference>